<evidence type="ECO:0008006" key="8">
    <source>
        <dbReference type="Google" id="ProtNLM"/>
    </source>
</evidence>
<organism evidence="6 7">
    <name type="scientific">Ureibacillus manganicus DSM 26584</name>
    <dbReference type="NCBI Taxonomy" id="1384049"/>
    <lineage>
        <taxon>Bacteria</taxon>
        <taxon>Bacillati</taxon>
        <taxon>Bacillota</taxon>
        <taxon>Bacilli</taxon>
        <taxon>Bacillales</taxon>
        <taxon>Caryophanaceae</taxon>
        <taxon>Ureibacillus</taxon>
    </lineage>
</organism>
<name>A0A0A3I0D0_9BACL</name>
<dbReference type="RefSeq" id="WP_036186956.1">
    <property type="nucleotide sequence ID" value="NZ_AVDA01000013.1"/>
</dbReference>
<evidence type="ECO:0000256" key="1">
    <source>
        <dbReference type="ARBA" id="ARBA00022448"/>
    </source>
</evidence>
<reference evidence="6 7" key="1">
    <citation type="submission" date="2014-02" db="EMBL/GenBank/DDBJ databases">
        <title>Draft genome sequence of Lysinibacillus manganicus DSM 26584T.</title>
        <authorList>
            <person name="Zhang F."/>
            <person name="Wang G."/>
            <person name="Zhang L."/>
        </authorList>
    </citation>
    <scope>NUCLEOTIDE SEQUENCE [LARGE SCALE GENOMIC DNA]</scope>
    <source>
        <strain evidence="6 7">DSM 26584</strain>
    </source>
</reference>
<evidence type="ECO:0000313" key="6">
    <source>
        <dbReference type="EMBL" id="KGR78179.1"/>
    </source>
</evidence>
<dbReference type="InterPro" id="IPR006129">
    <property type="entry name" value="AdhesinB"/>
</dbReference>
<evidence type="ECO:0000256" key="4">
    <source>
        <dbReference type="SAM" id="MobiDB-lite"/>
    </source>
</evidence>
<keyword evidence="2 5" id="KW-0732">Signal</keyword>
<dbReference type="PROSITE" id="PS51257">
    <property type="entry name" value="PROKAR_LIPOPROTEIN"/>
    <property type="match status" value="1"/>
</dbReference>
<dbReference type="Pfam" id="PF01297">
    <property type="entry name" value="ZnuA"/>
    <property type="match status" value="1"/>
</dbReference>
<dbReference type="PANTHER" id="PTHR42953">
    <property type="entry name" value="HIGH-AFFINITY ZINC UPTAKE SYSTEM PROTEIN ZNUA-RELATED"/>
    <property type="match status" value="1"/>
</dbReference>
<dbReference type="InterPro" id="IPR050492">
    <property type="entry name" value="Bact_metal-bind_prot9"/>
</dbReference>
<accession>A0A0A3I0D0</accession>
<dbReference type="GO" id="GO:0046872">
    <property type="term" value="F:metal ion binding"/>
    <property type="evidence" value="ECO:0007669"/>
    <property type="project" value="InterPro"/>
</dbReference>
<feature type="chain" id="PRO_5039452081" description="Adhesin" evidence="5">
    <location>
        <begin position="19"/>
        <end position="395"/>
    </location>
</feature>
<feature type="compositionally biased region" description="Basic and acidic residues" evidence="4">
    <location>
        <begin position="127"/>
        <end position="213"/>
    </location>
</feature>
<dbReference type="PANTHER" id="PTHR42953:SF8">
    <property type="entry name" value="ZINT DOMAIN-CONTAINING PROTEIN"/>
    <property type="match status" value="1"/>
</dbReference>
<dbReference type="SUPFAM" id="SSF53807">
    <property type="entry name" value="Helical backbone' metal receptor"/>
    <property type="match status" value="1"/>
</dbReference>
<gene>
    <name evidence="6" type="ORF">CD29_12190</name>
</gene>
<dbReference type="Proteomes" id="UP000030416">
    <property type="component" value="Unassembled WGS sequence"/>
</dbReference>
<dbReference type="PRINTS" id="PR00691">
    <property type="entry name" value="ADHESINB"/>
</dbReference>
<dbReference type="AlphaFoldDB" id="A0A0A3I0D0"/>
<dbReference type="InterPro" id="IPR006128">
    <property type="entry name" value="Lipoprotein_PsaA-like"/>
</dbReference>
<feature type="signal peptide" evidence="5">
    <location>
        <begin position="1"/>
        <end position="18"/>
    </location>
</feature>
<evidence type="ECO:0000256" key="5">
    <source>
        <dbReference type="SAM" id="SignalP"/>
    </source>
</evidence>
<evidence type="ECO:0000256" key="2">
    <source>
        <dbReference type="ARBA" id="ARBA00022729"/>
    </source>
</evidence>
<dbReference type="GO" id="GO:0007155">
    <property type="term" value="P:cell adhesion"/>
    <property type="evidence" value="ECO:0007669"/>
    <property type="project" value="InterPro"/>
</dbReference>
<keyword evidence="1 3" id="KW-0813">Transport</keyword>
<dbReference type="GO" id="GO:0030001">
    <property type="term" value="P:metal ion transport"/>
    <property type="evidence" value="ECO:0007669"/>
    <property type="project" value="InterPro"/>
</dbReference>
<dbReference type="InterPro" id="IPR006127">
    <property type="entry name" value="ZnuA-like"/>
</dbReference>
<feature type="region of interest" description="Disordered" evidence="4">
    <location>
        <begin position="127"/>
        <end position="221"/>
    </location>
</feature>
<proteinExistence type="inferred from homology"/>
<protein>
    <recommendedName>
        <fullName evidence="8">Adhesin</fullName>
    </recommendedName>
</protein>
<comment type="caution">
    <text evidence="6">The sequence shown here is derived from an EMBL/GenBank/DDBJ whole genome shotgun (WGS) entry which is preliminary data.</text>
</comment>
<dbReference type="PRINTS" id="PR00690">
    <property type="entry name" value="ADHESNFAMILY"/>
</dbReference>
<dbReference type="OrthoDB" id="9810636at2"/>
<keyword evidence="7" id="KW-1185">Reference proteome</keyword>
<dbReference type="Gene3D" id="3.40.50.1980">
    <property type="entry name" value="Nitrogenase molybdenum iron protein domain"/>
    <property type="match status" value="2"/>
</dbReference>
<dbReference type="EMBL" id="JPVN01000013">
    <property type="protein sequence ID" value="KGR78179.1"/>
    <property type="molecule type" value="Genomic_DNA"/>
</dbReference>
<dbReference type="STRING" id="1384049.CD29_12190"/>
<evidence type="ECO:0000256" key="3">
    <source>
        <dbReference type="RuleBase" id="RU003512"/>
    </source>
</evidence>
<evidence type="ECO:0000313" key="7">
    <source>
        <dbReference type="Proteomes" id="UP000030416"/>
    </source>
</evidence>
<sequence length="395" mass="44279">MNKYFLILLALCFTLLTACNSTTVQNEGSNEIAEEQTKLKVYTTVYPLSYFTERIGGEFVEVKSIYPPGSNEHTFEPTQQDMIKIAEADVLFYIGLGLEGFIEQAQEALNGQKVEFIATTANVPEKKFNMSTGHSHDEHSGDGLDSHTEDEHSEHSEDAHTEGEHSEHSEDAHTEDEHSEHSEGEHSEDDHAHEEVTSESKDEHSSHDEDSHEGHHHHHHEIDPHVWLSVSISEDLALSIKDALTKKMPDQADTFEANYQTLVEELKALDDKFKEMVALADTHTFFVSHAAFGYIAGEYNLKQVPIAGLNSQSEPSQKELTEIVDLAKELNIKNILFEQNVSSKLAEIIQSEIGAEALILHNLSVLTKEDIASNETYFTLMEQNIETLSKALSNK</sequence>
<dbReference type="eggNOG" id="COG0803">
    <property type="taxonomic scope" value="Bacteria"/>
</dbReference>
<comment type="similarity">
    <text evidence="3">Belongs to the bacterial solute-binding protein 9 family.</text>
</comment>